<dbReference type="EMBL" id="BRYA01000038">
    <property type="protein sequence ID" value="GMI34138.1"/>
    <property type="molecule type" value="Genomic_DNA"/>
</dbReference>
<sequence>MFRGNDLNDSLSSTGSPNSRLGSTGDAFDEITTDFLRTPTKLGTLDESLDDEGLDELVSDALRLRRDAMIYTGAFSSSDDEEISINVDHDMFRATCFEANNKLQSARSMVSASTLSPSKKSMIESYLVFHMFYNAALPLNNPPSDTPCDFGATFGGISTLEDQVKSYKFENFYKNKEGDNIDYFLCGAWVSVALLHYERTDLLKKYRGKLIPSFQKLGVASHFDYEQVWLECMLISFCPLQTIVCVGEEALGGQVLQSMGFSWDCMDFSDTFDIIARGNSVSFLDLFSKESFVLMVNLLLVLCDLAPEEVRRSQSWIPSKNTILKMNTEQVFKTGLSVLDLSCLVCLVYEKFGRHKDAEKLATEALKTASKTIPRITLHYVLGRCYGRSGEDDREGREHFTNGMALATRTDLPYLVKMGQKQEEKWFGRGASEAKTGGKLW</sequence>
<organism evidence="2 3">
    <name type="scientific">Triparma columacea</name>
    <dbReference type="NCBI Taxonomy" id="722753"/>
    <lineage>
        <taxon>Eukaryota</taxon>
        <taxon>Sar</taxon>
        <taxon>Stramenopiles</taxon>
        <taxon>Ochrophyta</taxon>
        <taxon>Bolidophyceae</taxon>
        <taxon>Parmales</taxon>
        <taxon>Triparmaceae</taxon>
        <taxon>Triparma</taxon>
    </lineage>
</organism>
<proteinExistence type="predicted"/>
<dbReference type="AlphaFoldDB" id="A0A9W7G6P2"/>
<dbReference type="OrthoDB" id="198115at2759"/>
<evidence type="ECO:0000256" key="1">
    <source>
        <dbReference type="SAM" id="MobiDB-lite"/>
    </source>
</evidence>
<protein>
    <submittedName>
        <fullName evidence="2">Uncharacterized protein</fullName>
    </submittedName>
</protein>
<keyword evidence="3" id="KW-1185">Reference proteome</keyword>
<evidence type="ECO:0000313" key="3">
    <source>
        <dbReference type="Proteomes" id="UP001165065"/>
    </source>
</evidence>
<gene>
    <name evidence="2" type="ORF">TrCOL_g1363</name>
</gene>
<accession>A0A9W7G6P2</accession>
<reference evidence="3" key="1">
    <citation type="journal article" date="2023" name="Commun. Biol.">
        <title>Genome analysis of Parmales, the sister group of diatoms, reveals the evolutionary specialization of diatoms from phago-mixotrophs to photoautotrophs.</title>
        <authorList>
            <person name="Ban H."/>
            <person name="Sato S."/>
            <person name="Yoshikawa S."/>
            <person name="Yamada K."/>
            <person name="Nakamura Y."/>
            <person name="Ichinomiya M."/>
            <person name="Sato N."/>
            <person name="Blanc-Mathieu R."/>
            <person name="Endo H."/>
            <person name="Kuwata A."/>
            <person name="Ogata H."/>
        </authorList>
    </citation>
    <scope>NUCLEOTIDE SEQUENCE [LARGE SCALE GENOMIC DNA]</scope>
</reference>
<comment type="caution">
    <text evidence="2">The sequence shown here is derived from an EMBL/GenBank/DDBJ whole genome shotgun (WGS) entry which is preliminary data.</text>
</comment>
<dbReference type="Proteomes" id="UP001165065">
    <property type="component" value="Unassembled WGS sequence"/>
</dbReference>
<feature type="region of interest" description="Disordered" evidence="1">
    <location>
        <begin position="1"/>
        <end position="26"/>
    </location>
</feature>
<evidence type="ECO:0000313" key="2">
    <source>
        <dbReference type="EMBL" id="GMI34138.1"/>
    </source>
</evidence>
<feature type="compositionally biased region" description="Polar residues" evidence="1">
    <location>
        <begin position="7"/>
        <end position="22"/>
    </location>
</feature>
<name>A0A9W7G6P2_9STRA</name>